<gene>
    <name evidence="2" type="ORF">QTP70_010000</name>
</gene>
<comment type="caution">
    <text evidence="2">The sequence shown here is derived from an EMBL/GenBank/DDBJ whole genome shotgun (WGS) entry which is preliminary data.</text>
</comment>
<dbReference type="InterPro" id="IPR036691">
    <property type="entry name" value="Endo/exonu/phosph_ase_sf"/>
</dbReference>
<dbReference type="PANTHER" id="PTHR47510:SF3">
    <property type="entry name" value="ENDO_EXONUCLEASE_PHOSPHATASE DOMAIN-CONTAINING PROTEIN"/>
    <property type="match status" value="1"/>
</dbReference>
<dbReference type="PANTHER" id="PTHR47510">
    <property type="entry name" value="REVERSE TRANSCRIPTASE DOMAIN-CONTAINING PROTEIN"/>
    <property type="match status" value="1"/>
</dbReference>
<accession>A0AAE0Q4N3</accession>
<dbReference type="Gene3D" id="3.60.10.10">
    <property type="entry name" value="Endonuclease/exonuclease/phosphatase"/>
    <property type="match status" value="1"/>
</dbReference>
<organism evidence="2 3">
    <name type="scientific">Hemibagrus guttatus</name>
    <dbReference type="NCBI Taxonomy" id="175788"/>
    <lineage>
        <taxon>Eukaryota</taxon>
        <taxon>Metazoa</taxon>
        <taxon>Chordata</taxon>
        <taxon>Craniata</taxon>
        <taxon>Vertebrata</taxon>
        <taxon>Euteleostomi</taxon>
        <taxon>Actinopterygii</taxon>
        <taxon>Neopterygii</taxon>
        <taxon>Teleostei</taxon>
        <taxon>Ostariophysi</taxon>
        <taxon>Siluriformes</taxon>
        <taxon>Bagridae</taxon>
        <taxon>Hemibagrus</taxon>
    </lineage>
</organism>
<feature type="compositionally biased region" description="Polar residues" evidence="1">
    <location>
        <begin position="196"/>
        <end position="206"/>
    </location>
</feature>
<sequence>MLSSPAFSPQENKGHDPKWRPRGKRAGVRNRLRARAHCTPLPSILLANVQSLENKLDDLRARVKFRRDIRDCNLLCFTETWLNPVVSDHAIQPAEFFSVHRMGRTLESGKSRGGGVCLMMNSSWCNSASIVPLTRSCTTNLELLTIKCRPFYLPQEFTLVIISAVYTPPQVNTDTALYELHGEHQESSRTRRNLRSSESSEPALTS</sequence>
<dbReference type="EMBL" id="JAUCMX010000022">
    <property type="protein sequence ID" value="KAK3513310.1"/>
    <property type="molecule type" value="Genomic_DNA"/>
</dbReference>
<name>A0AAE0Q4N3_9TELE</name>
<feature type="region of interest" description="Disordered" evidence="1">
    <location>
        <begin position="1"/>
        <end position="26"/>
    </location>
</feature>
<evidence type="ECO:0000313" key="3">
    <source>
        <dbReference type="Proteomes" id="UP001274896"/>
    </source>
</evidence>
<reference evidence="2" key="1">
    <citation type="submission" date="2023-06" db="EMBL/GenBank/DDBJ databases">
        <title>Male Hemibagrus guttatus genome.</title>
        <authorList>
            <person name="Bian C."/>
        </authorList>
    </citation>
    <scope>NUCLEOTIDE SEQUENCE</scope>
    <source>
        <strain evidence="2">Male_cb2023</strain>
        <tissue evidence="2">Muscle</tissue>
    </source>
</reference>
<feature type="region of interest" description="Disordered" evidence="1">
    <location>
        <begin position="182"/>
        <end position="206"/>
    </location>
</feature>
<dbReference type="Proteomes" id="UP001274896">
    <property type="component" value="Unassembled WGS sequence"/>
</dbReference>
<dbReference type="SUPFAM" id="SSF56219">
    <property type="entry name" value="DNase I-like"/>
    <property type="match status" value="1"/>
</dbReference>
<proteinExistence type="predicted"/>
<keyword evidence="3" id="KW-1185">Reference proteome</keyword>
<dbReference type="AlphaFoldDB" id="A0AAE0Q4N3"/>
<protein>
    <submittedName>
        <fullName evidence="2">Uncharacterized protein</fullName>
    </submittedName>
</protein>
<evidence type="ECO:0000256" key="1">
    <source>
        <dbReference type="SAM" id="MobiDB-lite"/>
    </source>
</evidence>
<evidence type="ECO:0000313" key="2">
    <source>
        <dbReference type="EMBL" id="KAK3513310.1"/>
    </source>
</evidence>
<feature type="compositionally biased region" description="Polar residues" evidence="1">
    <location>
        <begin position="1"/>
        <end position="11"/>
    </location>
</feature>